<keyword evidence="3" id="KW-1185">Reference proteome</keyword>
<dbReference type="AlphaFoldDB" id="A0A4U1BHM9"/>
<comment type="caution">
    <text evidence="2">The sequence shown here is derived from an EMBL/GenBank/DDBJ whole genome shotgun (WGS) entry which is preliminary data.</text>
</comment>
<dbReference type="EMBL" id="SWCI01000003">
    <property type="protein sequence ID" value="TKB49995.1"/>
    <property type="molecule type" value="Genomic_DNA"/>
</dbReference>
<sequence>MGYSALLWLFPALALSLPIAAKPPEHAGKGDHRWTTGVKVGPGYHHKHRRQHQRQKRHHYRSPRLYPGWSHHHYHAGPYRGRHYYHHTDLWDVAAFALIGGITYAIIDNQYYRRDGDYYRLTPAPRAGSYRVLPPAGSSLGGFSPGQRVGQVPQPNRLVKIDGVRYWVHQHYWFAPLAQDGFVVIEPPN</sequence>
<feature type="chain" id="PRO_5020415070" description="SH3 domain-containing protein" evidence="1">
    <location>
        <begin position="22"/>
        <end position="189"/>
    </location>
</feature>
<dbReference type="RefSeq" id="WP_136852543.1">
    <property type="nucleotide sequence ID" value="NZ_SWCI01000003.1"/>
</dbReference>
<organism evidence="2 3">
    <name type="scientific">Ferrimonas sediminicola</name>
    <dbReference type="NCBI Taxonomy" id="2569538"/>
    <lineage>
        <taxon>Bacteria</taxon>
        <taxon>Pseudomonadati</taxon>
        <taxon>Pseudomonadota</taxon>
        <taxon>Gammaproteobacteria</taxon>
        <taxon>Alteromonadales</taxon>
        <taxon>Ferrimonadaceae</taxon>
        <taxon>Ferrimonas</taxon>
    </lineage>
</organism>
<evidence type="ECO:0000313" key="2">
    <source>
        <dbReference type="EMBL" id="TKB49995.1"/>
    </source>
</evidence>
<accession>A0A4U1BHM9</accession>
<gene>
    <name evidence="2" type="ORF">FCL40_07550</name>
</gene>
<evidence type="ECO:0000256" key="1">
    <source>
        <dbReference type="SAM" id="SignalP"/>
    </source>
</evidence>
<proteinExistence type="predicted"/>
<protein>
    <recommendedName>
        <fullName evidence="4">SH3 domain-containing protein</fullName>
    </recommendedName>
</protein>
<keyword evidence="1" id="KW-0732">Signal</keyword>
<dbReference type="Proteomes" id="UP000305674">
    <property type="component" value="Unassembled WGS sequence"/>
</dbReference>
<feature type="signal peptide" evidence="1">
    <location>
        <begin position="1"/>
        <end position="21"/>
    </location>
</feature>
<reference evidence="2 3" key="1">
    <citation type="submission" date="2019-04" db="EMBL/GenBank/DDBJ databases">
        <authorList>
            <person name="Hwang J.C."/>
        </authorList>
    </citation>
    <scope>NUCLEOTIDE SEQUENCE [LARGE SCALE GENOMIC DNA]</scope>
    <source>
        <strain evidence="2 3">IMCC35001</strain>
    </source>
</reference>
<evidence type="ECO:0008006" key="4">
    <source>
        <dbReference type="Google" id="ProtNLM"/>
    </source>
</evidence>
<dbReference type="OrthoDB" id="7068235at2"/>
<name>A0A4U1BHM9_9GAMM</name>
<evidence type="ECO:0000313" key="3">
    <source>
        <dbReference type="Proteomes" id="UP000305674"/>
    </source>
</evidence>